<protein>
    <recommendedName>
        <fullName evidence="7">Aspartate/glutamate racemase family protein</fullName>
    </recommendedName>
</protein>
<reference evidence="1 5" key="3">
    <citation type="submission" date="2018-04" db="EMBL/GenBank/DDBJ databases">
        <title>Subsurface microbial communities from deep shales in Ohio and West Virginia, USA.</title>
        <authorList>
            <person name="Wrighton K."/>
        </authorList>
    </citation>
    <scope>NUCLEOTIDE SEQUENCE [LARGE SCALE GENOMIC DNA]</scope>
    <source>
        <strain evidence="1 5">MSL28</strain>
    </source>
</reference>
<dbReference type="EMBL" id="FNEH01000031">
    <property type="protein sequence ID" value="SDJ16305.1"/>
    <property type="molecule type" value="Genomic_DNA"/>
</dbReference>
<dbReference type="Proteomes" id="UP000324896">
    <property type="component" value="Unassembled WGS sequence"/>
</dbReference>
<evidence type="ECO:0000313" key="3">
    <source>
        <dbReference type="EMBL" id="SDJ16305.1"/>
    </source>
</evidence>
<proteinExistence type="predicted"/>
<evidence type="ECO:0008006" key="7">
    <source>
        <dbReference type="Google" id="ProtNLM"/>
    </source>
</evidence>
<dbReference type="NCBIfam" id="NF005679">
    <property type="entry name" value="PRK07475.1"/>
    <property type="match status" value="1"/>
</dbReference>
<evidence type="ECO:0000313" key="1">
    <source>
        <dbReference type="EMBL" id="PXV63653.1"/>
    </source>
</evidence>
<dbReference type="Proteomes" id="UP000247389">
    <property type="component" value="Unassembled WGS sequence"/>
</dbReference>
<accession>A0A1G6JZR5</accession>
<evidence type="ECO:0000313" key="2">
    <source>
        <dbReference type="EMBL" id="SDC23526.1"/>
    </source>
</evidence>
<dbReference type="EMBL" id="QICM01000022">
    <property type="protein sequence ID" value="PXV63653.1"/>
    <property type="molecule type" value="Genomic_DNA"/>
</dbReference>
<organism evidence="2 6">
    <name type="scientific">Halanaerobium congolense</name>
    <dbReference type="NCBI Taxonomy" id="54121"/>
    <lineage>
        <taxon>Bacteria</taxon>
        <taxon>Bacillati</taxon>
        <taxon>Bacillota</taxon>
        <taxon>Clostridia</taxon>
        <taxon>Halanaerobiales</taxon>
        <taxon>Halanaerobiaceae</taxon>
        <taxon>Halanaerobium</taxon>
    </lineage>
</organism>
<evidence type="ECO:0000313" key="4">
    <source>
        <dbReference type="Proteomes" id="UP000198945"/>
    </source>
</evidence>
<gene>
    <name evidence="1" type="ORF">C8C78_12211</name>
    <name evidence="2" type="ORF">SAMN04488597_103163</name>
    <name evidence="3" type="ORF">SAMN04515654_13113</name>
</gene>
<evidence type="ECO:0000313" key="5">
    <source>
        <dbReference type="Proteomes" id="UP000247389"/>
    </source>
</evidence>
<dbReference type="EMBL" id="FMYT01000003">
    <property type="protein sequence ID" value="SDC23526.1"/>
    <property type="molecule type" value="Genomic_DNA"/>
</dbReference>
<evidence type="ECO:0000313" key="6">
    <source>
        <dbReference type="Proteomes" id="UP000324896"/>
    </source>
</evidence>
<dbReference type="RefSeq" id="WP_089717521.1">
    <property type="nucleotide sequence ID" value="NZ_FMYT01000003.1"/>
</dbReference>
<dbReference type="AlphaFoldDB" id="A0A1G6JZR5"/>
<dbReference type="Proteomes" id="UP000198945">
    <property type="component" value="Unassembled WGS sequence"/>
</dbReference>
<sequence length="243" mass="27285">MIYHANRAQDNYGEVIGILLLDFKAPFIPGDVGNASTYDYPVRYKLVEGLTFDRLFNKDQTALEIIIEAAKDLEKSGVRAITADCGFFALFQKEVAEAVNIPVFLSSLLQAPFISSIIARDKKVGIISAKSDSLDDDSFLDSVNIDRERVVIRGMENKENFYKFGVLEEGYLDTEKIEKEVLEVSEKMIEENPEIGAVLLECSMLPPYAKSVHQSLSLPVFDFITMIDFVKSALVKKEYQGVF</sequence>
<reference evidence="2 6" key="1">
    <citation type="submission" date="2016-10" db="EMBL/GenBank/DDBJ databases">
        <authorList>
            <person name="Varghese N."/>
            <person name="Submissions S."/>
        </authorList>
    </citation>
    <scope>NUCLEOTIDE SEQUENCE [LARGE SCALE GENOMIC DNA]</scope>
    <source>
        <strain evidence="2 6">WG10</strain>
    </source>
</reference>
<reference evidence="3 4" key="2">
    <citation type="submission" date="2016-10" db="EMBL/GenBank/DDBJ databases">
        <authorList>
            <person name="de Groot N.N."/>
        </authorList>
    </citation>
    <scope>NUCLEOTIDE SEQUENCE [LARGE SCALE GENOMIC DNA]</scope>
    <source>
        <strain evidence="3 4">WG7</strain>
    </source>
</reference>
<name>A0A1G6JZR5_9FIRM</name>